<dbReference type="GO" id="GO:0046982">
    <property type="term" value="F:protein heterodimerization activity"/>
    <property type="evidence" value="ECO:0007669"/>
    <property type="project" value="UniProtKB-ARBA"/>
</dbReference>
<dbReference type="GO" id="GO:0016360">
    <property type="term" value="P:sensory organ precursor cell fate determination"/>
    <property type="evidence" value="ECO:0007669"/>
    <property type="project" value="UniProtKB-ARBA"/>
</dbReference>
<keyword evidence="11" id="KW-1185">Reference proteome</keyword>
<name>A0A482XK42_LAOST</name>
<dbReference type="GO" id="GO:0000981">
    <property type="term" value="F:DNA-binding transcription factor activity, RNA polymerase II-specific"/>
    <property type="evidence" value="ECO:0007669"/>
    <property type="project" value="TreeGrafter"/>
</dbReference>
<dbReference type="Pfam" id="PF00010">
    <property type="entry name" value="HLH"/>
    <property type="match status" value="1"/>
</dbReference>
<dbReference type="OrthoDB" id="6161578at2759"/>
<dbReference type="InterPro" id="IPR036638">
    <property type="entry name" value="HLH_DNA-bd_sf"/>
</dbReference>
<sequence>MRGEAGPYQQGLSLAVDLGGILTPRPIKFQPSVNIYVEHRGDENQNGQNVEDVGNSVWNSTWPSVNLKDEERDYDAYEESIGSVRSLATPPSEKKYFWQPSERSLDATSSPKRGGARRRRCNSERRCSSTRLPSPTVVKKRRLAANARERRRMNGLNEAFDRLRDVIPSVGVDHKLSKFETLQMAQTYIAALCDLLQRTSR</sequence>
<dbReference type="InParanoid" id="A0A482XK42"/>
<organism evidence="10 11">
    <name type="scientific">Laodelphax striatellus</name>
    <name type="common">Small brown planthopper</name>
    <name type="synonym">Delphax striatella</name>
    <dbReference type="NCBI Taxonomy" id="195883"/>
    <lineage>
        <taxon>Eukaryota</taxon>
        <taxon>Metazoa</taxon>
        <taxon>Ecdysozoa</taxon>
        <taxon>Arthropoda</taxon>
        <taxon>Hexapoda</taxon>
        <taxon>Insecta</taxon>
        <taxon>Pterygota</taxon>
        <taxon>Neoptera</taxon>
        <taxon>Paraneoptera</taxon>
        <taxon>Hemiptera</taxon>
        <taxon>Auchenorrhyncha</taxon>
        <taxon>Fulgoroidea</taxon>
        <taxon>Delphacidae</taxon>
        <taxon>Criomorphinae</taxon>
        <taxon>Laodelphax</taxon>
    </lineage>
</organism>
<dbReference type="GO" id="GO:0061564">
    <property type="term" value="P:axon development"/>
    <property type="evidence" value="ECO:0007669"/>
    <property type="project" value="TreeGrafter"/>
</dbReference>
<keyword evidence="6" id="KW-0804">Transcription</keyword>
<evidence type="ECO:0000313" key="10">
    <source>
        <dbReference type="EMBL" id="RZF45651.1"/>
    </source>
</evidence>
<dbReference type="STRING" id="195883.A0A482XK42"/>
<gene>
    <name evidence="10" type="ORF">LSTR_LSTR010602</name>
</gene>
<keyword evidence="4" id="KW-0524">Neurogenesis</keyword>
<evidence type="ECO:0000259" key="9">
    <source>
        <dbReference type="PROSITE" id="PS50888"/>
    </source>
</evidence>
<dbReference type="InterPro" id="IPR050359">
    <property type="entry name" value="bHLH_transcription_factors"/>
</dbReference>
<evidence type="ECO:0000256" key="8">
    <source>
        <dbReference type="SAM" id="MobiDB-lite"/>
    </source>
</evidence>
<keyword evidence="5" id="KW-0805">Transcription regulation</keyword>
<comment type="caution">
    <text evidence="10">The sequence shown here is derived from an EMBL/GenBank/DDBJ whole genome shotgun (WGS) entry which is preliminary data.</text>
</comment>
<keyword evidence="3" id="KW-0221">Differentiation</keyword>
<dbReference type="SMR" id="A0A482XK42"/>
<evidence type="ECO:0000256" key="7">
    <source>
        <dbReference type="ARBA" id="ARBA00023242"/>
    </source>
</evidence>
<keyword evidence="2" id="KW-0217">Developmental protein</keyword>
<dbReference type="CDD" id="cd11430">
    <property type="entry name" value="bHLH_TS_ATOH1_like"/>
    <property type="match status" value="1"/>
</dbReference>
<evidence type="ECO:0000256" key="1">
    <source>
        <dbReference type="ARBA" id="ARBA00004123"/>
    </source>
</evidence>
<dbReference type="AlphaFoldDB" id="A0A482XK42"/>
<dbReference type="Gene3D" id="4.10.280.10">
    <property type="entry name" value="Helix-loop-helix DNA-binding domain"/>
    <property type="match status" value="1"/>
</dbReference>
<evidence type="ECO:0000256" key="3">
    <source>
        <dbReference type="ARBA" id="ARBA00022782"/>
    </source>
</evidence>
<evidence type="ECO:0000256" key="2">
    <source>
        <dbReference type="ARBA" id="ARBA00022473"/>
    </source>
</evidence>
<dbReference type="Proteomes" id="UP000291343">
    <property type="component" value="Unassembled WGS sequence"/>
</dbReference>
<dbReference type="InterPro" id="IPR011598">
    <property type="entry name" value="bHLH_dom"/>
</dbReference>
<evidence type="ECO:0000256" key="5">
    <source>
        <dbReference type="ARBA" id="ARBA00023015"/>
    </source>
</evidence>
<dbReference type="PROSITE" id="PS50888">
    <property type="entry name" value="BHLH"/>
    <property type="match status" value="1"/>
</dbReference>
<dbReference type="GO" id="GO:0070888">
    <property type="term" value="F:E-box binding"/>
    <property type="evidence" value="ECO:0007669"/>
    <property type="project" value="TreeGrafter"/>
</dbReference>
<dbReference type="SMART" id="SM00353">
    <property type="entry name" value="HLH"/>
    <property type="match status" value="1"/>
</dbReference>
<evidence type="ECO:0000256" key="6">
    <source>
        <dbReference type="ARBA" id="ARBA00023163"/>
    </source>
</evidence>
<protein>
    <recommendedName>
        <fullName evidence="9">BHLH domain-containing protein</fullName>
    </recommendedName>
</protein>
<dbReference type="SUPFAM" id="SSF47459">
    <property type="entry name" value="HLH, helix-loop-helix DNA-binding domain"/>
    <property type="match status" value="1"/>
</dbReference>
<feature type="region of interest" description="Disordered" evidence="8">
    <location>
        <begin position="98"/>
        <end position="133"/>
    </location>
</feature>
<feature type="domain" description="BHLH" evidence="9">
    <location>
        <begin position="140"/>
        <end position="192"/>
    </location>
</feature>
<keyword evidence="7" id="KW-0539">Nucleus</keyword>
<dbReference type="EMBL" id="QKKF02008541">
    <property type="protein sequence ID" value="RZF45651.1"/>
    <property type="molecule type" value="Genomic_DNA"/>
</dbReference>
<accession>A0A482XK42</accession>
<dbReference type="PANTHER" id="PTHR19290:SF162">
    <property type="entry name" value="TRANSCRIPTION FACTOR ATOH7"/>
    <property type="match status" value="1"/>
</dbReference>
<evidence type="ECO:0000256" key="4">
    <source>
        <dbReference type="ARBA" id="ARBA00022902"/>
    </source>
</evidence>
<dbReference type="FunFam" id="4.10.280.10:FF:000025">
    <property type="entry name" value="protein atonal homolog 7"/>
    <property type="match status" value="1"/>
</dbReference>
<evidence type="ECO:0000313" key="11">
    <source>
        <dbReference type="Proteomes" id="UP000291343"/>
    </source>
</evidence>
<dbReference type="PANTHER" id="PTHR19290">
    <property type="entry name" value="BASIC HELIX-LOOP-HELIX PROTEIN NEUROGENIN-RELATED"/>
    <property type="match status" value="1"/>
</dbReference>
<comment type="subcellular location">
    <subcellularLocation>
        <location evidence="1">Nucleus</location>
    </subcellularLocation>
</comment>
<proteinExistence type="predicted"/>
<dbReference type="GO" id="GO:0045944">
    <property type="term" value="P:positive regulation of transcription by RNA polymerase II"/>
    <property type="evidence" value="ECO:0007669"/>
    <property type="project" value="TreeGrafter"/>
</dbReference>
<dbReference type="GO" id="GO:0005634">
    <property type="term" value="C:nucleus"/>
    <property type="evidence" value="ECO:0007669"/>
    <property type="project" value="UniProtKB-SubCell"/>
</dbReference>
<reference evidence="10 11" key="1">
    <citation type="journal article" date="2017" name="Gigascience">
        <title>Genome sequence of the small brown planthopper, Laodelphax striatellus.</title>
        <authorList>
            <person name="Zhu J."/>
            <person name="Jiang F."/>
            <person name="Wang X."/>
            <person name="Yang P."/>
            <person name="Bao Y."/>
            <person name="Zhao W."/>
            <person name="Wang W."/>
            <person name="Lu H."/>
            <person name="Wang Q."/>
            <person name="Cui N."/>
            <person name="Li J."/>
            <person name="Chen X."/>
            <person name="Luo L."/>
            <person name="Yu J."/>
            <person name="Kang L."/>
            <person name="Cui F."/>
        </authorList>
    </citation>
    <scope>NUCLEOTIDE SEQUENCE [LARGE SCALE GENOMIC DNA]</scope>
    <source>
        <strain evidence="10">Lst14</strain>
    </source>
</reference>